<sequence>MYDWAELCHFNYLPTILKKQGFGVAAEEPQTSRSKLILHVRWLQWCVLVRLVHKMKKSRIRPAETRIALTTLARSHLGVSC</sequence>
<dbReference type="AlphaFoldDB" id="A0A852VPV1"/>
<proteinExistence type="predicted"/>
<dbReference type="EMBL" id="JACCCU010000002">
    <property type="protein sequence ID" value="NYF91382.1"/>
    <property type="molecule type" value="Genomic_DNA"/>
</dbReference>
<protein>
    <submittedName>
        <fullName evidence="1">Uncharacterized protein</fullName>
    </submittedName>
</protein>
<name>A0A852VPV1_9BACT</name>
<gene>
    <name evidence="1" type="ORF">HDF08_003484</name>
</gene>
<comment type="caution">
    <text evidence="1">The sequence shown here is derived from an EMBL/GenBank/DDBJ whole genome shotgun (WGS) entry which is preliminary data.</text>
</comment>
<accession>A0A852VPV1</accession>
<reference evidence="1 2" key="1">
    <citation type="submission" date="2020-07" db="EMBL/GenBank/DDBJ databases">
        <title>Genomic Encyclopedia of Type Strains, Phase IV (KMG-V): Genome sequencing to study the core and pangenomes of soil and plant-associated prokaryotes.</title>
        <authorList>
            <person name="Whitman W."/>
        </authorList>
    </citation>
    <scope>NUCLEOTIDE SEQUENCE [LARGE SCALE GENOMIC DNA]</scope>
    <source>
        <strain evidence="1 2">M8UP22</strain>
    </source>
</reference>
<organism evidence="1 2">
    <name type="scientific">Tunturiibacter lichenicola</name>
    <dbReference type="NCBI Taxonomy" id="2051959"/>
    <lineage>
        <taxon>Bacteria</taxon>
        <taxon>Pseudomonadati</taxon>
        <taxon>Acidobacteriota</taxon>
        <taxon>Terriglobia</taxon>
        <taxon>Terriglobales</taxon>
        <taxon>Acidobacteriaceae</taxon>
        <taxon>Tunturiibacter</taxon>
    </lineage>
</organism>
<evidence type="ECO:0000313" key="2">
    <source>
        <dbReference type="Proteomes" id="UP000564385"/>
    </source>
</evidence>
<evidence type="ECO:0000313" key="1">
    <source>
        <dbReference type="EMBL" id="NYF91382.1"/>
    </source>
</evidence>
<dbReference type="Proteomes" id="UP000564385">
    <property type="component" value="Unassembled WGS sequence"/>
</dbReference>